<dbReference type="PANTHER" id="PTHR39336">
    <property type="entry name" value="PYRIDOXAMINE PHOSPHATE OXIDASE FAMILY PROTEIN (AFU_ORTHOLOGUE AFUA_6G11440)"/>
    <property type="match status" value="1"/>
</dbReference>
<name>A0A0B5HTA2_9ACTN</name>
<evidence type="ECO:0000259" key="1">
    <source>
        <dbReference type="Pfam" id="PF01243"/>
    </source>
</evidence>
<dbReference type="PANTHER" id="PTHR39336:SF1">
    <property type="entry name" value="PYRIDOXAMINE PHOSPHATE OXIDASE FAMILY PROTEIN (AFU_ORTHOLOGUE AFUA_6G11440)"/>
    <property type="match status" value="1"/>
</dbReference>
<proteinExistence type="predicted"/>
<dbReference type="Gene3D" id="2.30.110.10">
    <property type="entry name" value="Electron Transport, Fmn-binding Protein, Chain A"/>
    <property type="match status" value="1"/>
</dbReference>
<dbReference type="Pfam" id="PF01243">
    <property type="entry name" value="PNPOx_N"/>
    <property type="match status" value="1"/>
</dbReference>
<protein>
    <submittedName>
        <fullName evidence="2">Pyridoxamine 5'-phosphate oxidase</fullName>
    </submittedName>
</protein>
<dbReference type="Proteomes" id="UP000031774">
    <property type="component" value="Chromosome"/>
</dbReference>
<dbReference type="RefSeq" id="WP_041127771.1">
    <property type="nucleotide sequence ID" value="NZ_CP010407.1"/>
</dbReference>
<gene>
    <name evidence="2" type="ORF">SVTN_03625</name>
</gene>
<dbReference type="HOGENOM" id="CLU_054794_1_1_11"/>
<sequence>MGKVYEQIDSDLRAFIEKQPMFFVATAPAEGGRVNVSPKGYSDTFAVLDERTVAYLDLDGSGIETVAHLRENGRITVMFCSFDRRALILRLYGTGRVVTPHDAEFPDLLARFGPHPGVRSVIVVDCERISDSCGWGVPRMSLDEERSTLDRWAVRQDVQKTRDYRAKHNRTSIDGIPGLAAGETDPATVHS</sequence>
<reference evidence="2 3" key="1">
    <citation type="submission" date="2014-12" db="EMBL/GenBank/DDBJ databases">
        <title>Complete genome sequence of Streptomyces vietnamensis strain GIMV4.0001, a genetic manipulable producer of the benzoisochromanequinone antibiotic granaticin.</title>
        <authorList>
            <person name="Deng M.R."/>
            <person name="Guo J."/>
            <person name="Ma L.Y."/>
            <person name="Feng G.D."/>
            <person name="Mo C.Y."/>
            <person name="Zhu H.H."/>
        </authorList>
    </citation>
    <scope>NUCLEOTIDE SEQUENCE [LARGE SCALE GENOMIC DNA]</scope>
    <source>
        <strain evidence="3">GIMV4.0001</strain>
    </source>
</reference>
<dbReference type="InterPro" id="IPR011576">
    <property type="entry name" value="Pyridox_Oxase_N"/>
</dbReference>
<dbReference type="SUPFAM" id="SSF50475">
    <property type="entry name" value="FMN-binding split barrel"/>
    <property type="match status" value="1"/>
</dbReference>
<accession>A0A0B5HTA2</accession>
<dbReference type="KEGG" id="svt:SVTN_03625"/>
<dbReference type="AlphaFoldDB" id="A0A0B5HTA2"/>
<evidence type="ECO:0000313" key="2">
    <source>
        <dbReference type="EMBL" id="AJF63686.1"/>
    </source>
</evidence>
<dbReference type="EMBL" id="CP010407">
    <property type="protein sequence ID" value="AJF63686.1"/>
    <property type="molecule type" value="Genomic_DNA"/>
</dbReference>
<evidence type="ECO:0000313" key="3">
    <source>
        <dbReference type="Proteomes" id="UP000031774"/>
    </source>
</evidence>
<feature type="domain" description="Pyridoxamine 5'-phosphate oxidase N-terminal" evidence="1">
    <location>
        <begin position="10"/>
        <end position="132"/>
    </location>
</feature>
<keyword evidence="3" id="KW-1185">Reference proteome</keyword>
<dbReference type="InterPro" id="IPR012349">
    <property type="entry name" value="Split_barrel_FMN-bd"/>
</dbReference>
<organism evidence="2 3">
    <name type="scientific">Streptomyces vietnamensis</name>
    <dbReference type="NCBI Taxonomy" id="362257"/>
    <lineage>
        <taxon>Bacteria</taxon>
        <taxon>Bacillati</taxon>
        <taxon>Actinomycetota</taxon>
        <taxon>Actinomycetes</taxon>
        <taxon>Kitasatosporales</taxon>
        <taxon>Streptomycetaceae</taxon>
        <taxon>Streptomyces</taxon>
    </lineage>
</organism>